<dbReference type="EMBL" id="JAHUTI010039470">
    <property type="protein sequence ID" value="MED6244293.1"/>
    <property type="molecule type" value="Genomic_DNA"/>
</dbReference>
<evidence type="ECO:0000313" key="2">
    <source>
        <dbReference type="Proteomes" id="UP001345963"/>
    </source>
</evidence>
<organism evidence="1 2">
    <name type="scientific">Ataeniobius toweri</name>
    <dbReference type="NCBI Taxonomy" id="208326"/>
    <lineage>
        <taxon>Eukaryota</taxon>
        <taxon>Metazoa</taxon>
        <taxon>Chordata</taxon>
        <taxon>Craniata</taxon>
        <taxon>Vertebrata</taxon>
        <taxon>Euteleostomi</taxon>
        <taxon>Actinopterygii</taxon>
        <taxon>Neopterygii</taxon>
        <taxon>Teleostei</taxon>
        <taxon>Neoteleostei</taxon>
        <taxon>Acanthomorphata</taxon>
        <taxon>Ovalentaria</taxon>
        <taxon>Atherinomorphae</taxon>
        <taxon>Cyprinodontiformes</taxon>
        <taxon>Goodeidae</taxon>
        <taxon>Ataeniobius</taxon>
    </lineage>
</organism>
<comment type="caution">
    <text evidence="1">The sequence shown here is derived from an EMBL/GenBank/DDBJ whole genome shotgun (WGS) entry which is preliminary data.</text>
</comment>
<evidence type="ECO:0000313" key="1">
    <source>
        <dbReference type="EMBL" id="MED6244293.1"/>
    </source>
</evidence>
<gene>
    <name evidence="1" type="ORF">ATANTOWER_003029</name>
</gene>
<keyword evidence="2" id="KW-1185">Reference proteome</keyword>
<name>A0ABU7B1P0_9TELE</name>
<reference evidence="1 2" key="1">
    <citation type="submission" date="2021-07" db="EMBL/GenBank/DDBJ databases">
        <authorList>
            <person name="Palmer J.M."/>
        </authorList>
    </citation>
    <scope>NUCLEOTIDE SEQUENCE [LARGE SCALE GENOMIC DNA]</scope>
    <source>
        <strain evidence="1 2">AT_MEX2019</strain>
        <tissue evidence="1">Muscle</tissue>
    </source>
</reference>
<dbReference type="Proteomes" id="UP001345963">
    <property type="component" value="Unassembled WGS sequence"/>
</dbReference>
<accession>A0ABU7B1P0</accession>
<protein>
    <submittedName>
        <fullName evidence="1">Uncharacterized protein</fullName>
    </submittedName>
</protein>
<sequence>MRFSKFICRRPSNSQLQDQRKNYAMYVNVCACVCVCDLLVDVNVNTQREMCECESRPLAYFCREHCVLKTLISCREGSQIHTLTHTHTQHVTCLFMLLVWLVF</sequence>
<proteinExistence type="predicted"/>